<evidence type="ECO:0000256" key="4">
    <source>
        <dbReference type="ARBA" id="ARBA00023295"/>
    </source>
</evidence>
<dbReference type="Gene3D" id="2.115.10.20">
    <property type="entry name" value="Glycosyl hydrolase domain, family 43"/>
    <property type="match status" value="1"/>
</dbReference>
<evidence type="ECO:0000256" key="2">
    <source>
        <dbReference type="ARBA" id="ARBA00009865"/>
    </source>
</evidence>
<proteinExistence type="inferred from homology"/>
<comment type="caution">
    <text evidence="6">The sequence shown here is derived from an EMBL/GenBank/DDBJ whole genome shotgun (WGS) entry which is preliminary data.</text>
</comment>
<reference evidence="7" key="1">
    <citation type="journal article" date="2019" name="Int. J. Syst. Evol. Microbiol.">
        <title>The Global Catalogue of Microorganisms (GCM) 10K type strain sequencing project: providing services to taxonomists for standard genome sequencing and annotation.</title>
        <authorList>
            <consortium name="The Broad Institute Genomics Platform"/>
            <consortium name="The Broad Institute Genome Sequencing Center for Infectious Disease"/>
            <person name="Wu L."/>
            <person name="Ma J."/>
        </authorList>
    </citation>
    <scope>NUCLEOTIDE SEQUENCE [LARGE SCALE GENOMIC DNA]</scope>
    <source>
        <strain evidence="7">CGMCC 1.1927</strain>
    </source>
</reference>
<dbReference type="EMBL" id="BMKU01000004">
    <property type="protein sequence ID" value="GGG94687.1"/>
    <property type="molecule type" value="Genomic_DNA"/>
</dbReference>
<evidence type="ECO:0000256" key="1">
    <source>
        <dbReference type="ARBA" id="ARBA00004834"/>
    </source>
</evidence>
<comment type="pathway">
    <text evidence="1">Glycan metabolism; L-arabinan degradation.</text>
</comment>
<dbReference type="PANTHER" id="PTHR43301">
    <property type="entry name" value="ARABINAN ENDO-1,5-ALPHA-L-ARABINOSIDASE"/>
    <property type="match status" value="1"/>
</dbReference>
<dbReference type="InterPro" id="IPR006710">
    <property type="entry name" value="Glyco_hydro_43"/>
</dbReference>
<dbReference type="Pfam" id="PF04616">
    <property type="entry name" value="Glyco_hydro_43"/>
    <property type="match status" value="1"/>
</dbReference>
<evidence type="ECO:0000256" key="5">
    <source>
        <dbReference type="RuleBase" id="RU361187"/>
    </source>
</evidence>
<evidence type="ECO:0000313" key="6">
    <source>
        <dbReference type="EMBL" id="GGG94687.1"/>
    </source>
</evidence>
<dbReference type="SUPFAM" id="SSF75005">
    <property type="entry name" value="Arabinanase/levansucrase/invertase"/>
    <property type="match status" value="1"/>
</dbReference>
<dbReference type="Proteomes" id="UP000596938">
    <property type="component" value="Unassembled WGS sequence"/>
</dbReference>
<evidence type="ECO:0000256" key="3">
    <source>
        <dbReference type="ARBA" id="ARBA00022801"/>
    </source>
</evidence>
<dbReference type="GO" id="GO:0016787">
    <property type="term" value="F:hydrolase activity"/>
    <property type="evidence" value="ECO:0007669"/>
    <property type="project" value="UniProtKB-KW"/>
</dbReference>
<keyword evidence="4 5" id="KW-0326">Glycosidase</keyword>
<dbReference type="PANTHER" id="PTHR43301:SF3">
    <property type="entry name" value="ARABINAN ENDO-1,5-ALPHA-L-ARABINOSIDASE A-RELATED"/>
    <property type="match status" value="1"/>
</dbReference>
<protein>
    <submittedName>
        <fullName evidence="6">Glycosyl hydrolase family 43</fullName>
    </submittedName>
</protein>
<organism evidence="6 7">
    <name type="scientific">Pseudarthrobacter polychromogenes</name>
    <dbReference type="NCBI Taxonomy" id="1676"/>
    <lineage>
        <taxon>Bacteria</taxon>
        <taxon>Bacillati</taxon>
        <taxon>Actinomycetota</taxon>
        <taxon>Actinomycetes</taxon>
        <taxon>Micrococcales</taxon>
        <taxon>Micrococcaceae</taxon>
        <taxon>Pseudarthrobacter</taxon>
    </lineage>
</organism>
<comment type="similarity">
    <text evidence="2 5">Belongs to the glycosyl hydrolase 43 family.</text>
</comment>
<evidence type="ECO:0000313" key="7">
    <source>
        <dbReference type="Proteomes" id="UP000596938"/>
    </source>
</evidence>
<sequence>MGRSGQPKTIQQLRLGEIRMRDPFILETVPGEFVLFGTSDENVWGGPATGFDCYTSRDLDHWDEPIAAFRPPPGFWADTQFWAPEVHALEGRFFMFATFATSTGARPRGVAVLVSDHATGPYQPWSDGPVTPANESCLDGTLYVDDDSTRWLVYSRGTEGTSDSLGIADGEMYALRLSQDLRAGVGEPILLFAASSAGWTRPLRFPEGVEPPKGLHLAKDPLFTDGPFLLRSNEGTLLMLWSSHGEAGYAMGIAESGGGTITGPWIQHEDPLWSSNGGHGMVLRASTGRDYLAFHWPNNTPDERVQLTEVHINGATIKIL</sequence>
<dbReference type="InterPro" id="IPR023296">
    <property type="entry name" value="Glyco_hydro_beta-prop_sf"/>
</dbReference>
<dbReference type="RefSeq" id="WP_229666370.1">
    <property type="nucleotide sequence ID" value="NZ_BAAAWV010000001.1"/>
</dbReference>
<name>A0ABQ1XIU0_9MICC</name>
<accession>A0ABQ1XIU0</accession>
<keyword evidence="3 5" id="KW-0378">Hydrolase</keyword>
<keyword evidence="7" id="KW-1185">Reference proteome</keyword>
<gene>
    <name evidence="6" type="ORF">GCM10011577_17040</name>
</gene>
<dbReference type="CDD" id="cd08981">
    <property type="entry name" value="GH43_Bt1873-like"/>
    <property type="match status" value="1"/>
</dbReference>
<dbReference type="InterPro" id="IPR050727">
    <property type="entry name" value="GH43_arabinanases"/>
</dbReference>